<comment type="caution">
    <text evidence="1">The sequence shown here is derived from an EMBL/GenBank/DDBJ whole genome shotgun (WGS) entry which is preliminary data.</text>
</comment>
<keyword evidence="2" id="KW-1185">Reference proteome</keyword>
<name>A0A2R5EVQ4_9BACL</name>
<dbReference type="EMBL" id="BDQX01000339">
    <property type="protein sequence ID" value="GBG10637.1"/>
    <property type="molecule type" value="Genomic_DNA"/>
</dbReference>
<sequence>MIKLSNFSINTYYFYLKDDKYAKVMGVCPLFTGRYTDSALGNIRDGAA</sequence>
<evidence type="ECO:0000313" key="1">
    <source>
        <dbReference type="EMBL" id="GBG10637.1"/>
    </source>
</evidence>
<dbReference type="Proteomes" id="UP000245202">
    <property type="component" value="Unassembled WGS sequence"/>
</dbReference>
<dbReference type="AlphaFoldDB" id="A0A2R5EVQ4"/>
<reference evidence="1 2" key="1">
    <citation type="submission" date="2017-08" db="EMBL/GenBank/DDBJ databases">
        <title>Substantial Increase in Enzyme Production by Combined Drug-Resistance Mutations in Paenibacillus agaridevorans.</title>
        <authorList>
            <person name="Tanaka Y."/>
            <person name="Funane K."/>
            <person name="Hosaka T."/>
            <person name="Shiwa Y."/>
            <person name="Fujita N."/>
            <person name="Miyazaki T."/>
            <person name="Yoshikawa H."/>
            <person name="Murakami K."/>
            <person name="Kasahara K."/>
            <person name="Inaoka T."/>
            <person name="Hiraga Y."/>
            <person name="Ochi K."/>
        </authorList>
    </citation>
    <scope>NUCLEOTIDE SEQUENCE [LARGE SCALE GENOMIC DNA]</scope>
    <source>
        <strain evidence="1 2">T-3040</strain>
    </source>
</reference>
<organism evidence="1 2">
    <name type="scientific">Paenibacillus agaridevorans</name>
    <dbReference type="NCBI Taxonomy" id="171404"/>
    <lineage>
        <taxon>Bacteria</taxon>
        <taxon>Bacillati</taxon>
        <taxon>Bacillota</taxon>
        <taxon>Bacilli</taxon>
        <taxon>Bacillales</taxon>
        <taxon>Paenibacillaceae</taxon>
        <taxon>Paenibacillus</taxon>
    </lineage>
</organism>
<proteinExistence type="predicted"/>
<evidence type="ECO:0000313" key="2">
    <source>
        <dbReference type="Proteomes" id="UP000245202"/>
    </source>
</evidence>
<accession>A0A2R5EVQ4</accession>
<protein>
    <submittedName>
        <fullName evidence="1">Uncharacterized protein</fullName>
    </submittedName>
</protein>
<gene>
    <name evidence="1" type="ORF">PAT3040_05388</name>
</gene>